<keyword evidence="1" id="KW-0812">Transmembrane</keyword>
<sequence>MNKSNNLYRDIITGFFFMTGVFGFMSGEFVLSTMLFGAASLSSNLDLDEAQS</sequence>
<reference evidence="2" key="1">
    <citation type="submission" date="2022-11" db="EMBL/GenBank/DDBJ databases">
        <title>Methylomonas rapida sp. nov., Carotenoid-Producing Obligate Methanotrophs with High Growth Characteristics and Biotechnological Potential.</title>
        <authorList>
            <person name="Tikhonova E.N."/>
            <person name="Suleimanov R.Z."/>
            <person name="Miroshnikov K."/>
            <person name="Oshkin I.Y."/>
            <person name="Belova S.E."/>
            <person name="Danilova O.V."/>
            <person name="Ashikhmin A."/>
            <person name="Konopkin A."/>
            <person name="But S.Y."/>
            <person name="Khmelenina V.N."/>
            <person name="Kuznetsov N."/>
            <person name="Pimenov N.V."/>
            <person name="Dedysh S.N."/>
        </authorList>
    </citation>
    <scope>NUCLEOTIDE SEQUENCE</scope>
    <source>
        <strain evidence="2">MP1</strain>
    </source>
</reference>
<feature type="transmembrane region" description="Helical" evidence="1">
    <location>
        <begin position="12"/>
        <end position="39"/>
    </location>
</feature>
<dbReference type="RefSeq" id="WP_255188824.1">
    <property type="nucleotide sequence ID" value="NZ_CP113517.1"/>
</dbReference>
<evidence type="ECO:0000313" key="2">
    <source>
        <dbReference type="EMBL" id="WAR43838.1"/>
    </source>
</evidence>
<name>A0ABY7GIF0_9GAMM</name>
<keyword evidence="3" id="KW-1185">Reference proteome</keyword>
<dbReference type="EMBL" id="CP113517">
    <property type="protein sequence ID" value="WAR43838.1"/>
    <property type="molecule type" value="Genomic_DNA"/>
</dbReference>
<evidence type="ECO:0000313" key="3">
    <source>
        <dbReference type="Proteomes" id="UP001162780"/>
    </source>
</evidence>
<keyword evidence="1" id="KW-0472">Membrane</keyword>
<evidence type="ECO:0000256" key="1">
    <source>
        <dbReference type="SAM" id="Phobius"/>
    </source>
</evidence>
<gene>
    <name evidence="2" type="ORF">NM686_015855</name>
</gene>
<organism evidence="2 3">
    <name type="scientific">Methylomonas rapida</name>
    <dbReference type="NCBI Taxonomy" id="2963939"/>
    <lineage>
        <taxon>Bacteria</taxon>
        <taxon>Pseudomonadati</taxon>
        <taxon>Pseudomonadota</taxon>
        <taxon>Gammaproteobacteria</taxon>
        <taxon>Methylococcales</taxon>
        <taxon>Methylococcaceae</taxon>
        <taxon>Methylomonas</taxon>
    </lineage>
</organism>
<protein>
    <submittedName>
        <fullName evidence="2">Uncharacterized protein</fullName>
    </submittedName>
</protein>
<proteinExistence type="predicted"/>
<dbReference type="Proteomes" id="UP001162780">
    <property type="component" value="Chromosome"/>
</dbReference>
<accession>A0ABY7GIF0</accession>
<keyword evidence="1" id="KW-1133">Transmembrane helix</keyword>